<gene>
    <name evidence="1" type="ORF">H5410_003108</name>
</gene>
<protein>
    <submittedName>
        <fullName evidence="1">Uncharacterized protein</fullName>
    </submittedName>
</protein>
<keyword evidence="2" id="KW-1185">Reference proteome</keyword>
<proteinExistence type="predicted"/>
<comment type="caution">
    <text evidence="1">The sequence shown here is derived from an EMBL/GenBank/DDBJ whole genome shotgun (WGS) entry which is preliminary data.</text>
</comment>
<evidence type="ECO:0000313" key="1">
    <source>
        <dbReference type="EMBL" id="KAG5631391.1"/>
    </source>
</evidence>
<dbReference type="AlphaFoldDB" id="A0A9J6B4S0"/>
<accession>A0A9J6B4S0</accession>
<reference evidence="1 2" key="1">
    <citation type="submission" date="2020-09" db="EMBL/GenBank/DDBJ databases">
        <title>De no assembly of potato wild relative species, Solanum commersonii.</title>
        <authorList>
            <person name="Cho K."/>
        </authorList>
    </citation>
    <scope>NUCLEOTIDE SEQUENCE [LARGE SCALE GENOMIC DNA]</scope>
    <source>
        <strain evidence="1">LZ3.2</strain>
        <tissue evidence="1">Leaf</tissue>
    </source>
</reference>
<organism evidence="1 2">
    <name type="scientific">Solanum commersonii</name>
    <name type="common">Commerson's wild potato</name>
    <name type="synonym">Commerson's nightshade</name>
    <dbReference type="NCBI Taxonomy" id="4109"/>
    <lineage>
        <taxon>Eukaryota</taxon>
        <taxon>Viridiplantae</taxon>
        <taxon>Streptophyta</taxon>
        <taxon>Embryophyta</taxon>
        <taxon>Tracheophyta</taxon>
        <taxon>Spermatophyta</taxon>
        <taxon>Magnoliopsida</taxon>
        <taxon>eudicotyledons</taxon>
        <taxon>Gunneridae</taxon>
        <taxon>Pentapetalae</taxon>
        <taxon>asterids</taxon>
        <taxon>lamiids</taxon>
        <taxon>Solanales</taxon>
        <taxon>Solanaceae</taxon>
        <taxon>Solanoideae</taxon>
        <taxon>Solaneae</taxon>
        <taxon>Solanum</taxon>
    </lineage>
</organism>
<dbReference type="EMBL" id="JACXVP010000001">
    <property type="protein sequence ID" value="KAG5631391.1"/>
    <property type="molecule type" value="Genomic_DNA"/>
</dbReference>
<sequence length="92" mass="10853">MVILAILVRFEDLNINTIISNNVIELLKENDFEFEYSVPYSLSEINDKLNKQTTNTRDSSFDDLKNEIENFKNEIKSLKQNQMICNHRLTQI</sequence>
<name>A0A9J6B4S0_SOLCO</name>
<dbReference type="Proteomes" id="UP000824120">
    <property type="component" value="Chromosome 1"/>
</dbReference>
<evidence type="ECO:0000313" key="2">
    <source>
        <dbReference type="Proteomes" id="UP000824120"/>
    </source>
</evidence>